<gene>
    <name evidence="7" type="ORF">KIW84_010206</name>
</gene>
<dbReference type="Gramene" id="PSAT_LOCUS7430_t1">
    <property type="protein sequence ID" value="CAL5187154.1"/>
    <property type="gene ID" value="PSAT_LOCUS7430"/>
</dbReference>
<comment type="caution">
    <text evidence="7">The sequence shown here is derived from an EMBL/GenBank/DDBJ whole genome shotgun (WGS) entry which is preliminary data.</text>
</comment>
<accession>A0A9D4YKK6</accession>
<keyword evidence="2" id="KW-0805">Transcription regulation</keyword>
<dbReference type="AlphaFoldDB" id="A0A9D4YKK6"/>
<evidence type="ECO:0000313" key="7">
    <source>
        <dbReference type="EMBL" id="KAI5440637.1"/>
    </source>
</evidence>
<sequence>MNNHYLQVGDDDDDDDVPLPGFRFHPTDQELVTFYLQRKLDKKPISIDLIKQIDIYKYDPWDLPKSSVHGAEKEGYFFCKRGRKYKNSIRPNRVTGSGFWKATGIDKAIYSNGGEGNDCVGLKKTLVYYRGSAGKGAKTDWMMHEFRLPSSIATSANLDHAKNDNDVSHEAEIWTLCRIFKRNVPPRKQQIPEVKPLANKREIVHEKSSRMNDMEFGANQQTYINFGASHEHRRVNENQHMDNYGRIDQMNEFHVDQMSSSVAHQPQQHNVAQSSNYWINQAANELLSFDNWDELGSVVKFSVDSPSL</sequence>
<dbReference type="Proteomes" id="UP001058974">
    <property type="component" value="Chromosome 1"/>
</dbReference>
<dbReference type="InterPro" id="IPR003441">
    <property type="entry name" value="NAC-dom"/>
</dbReference>
<organism evidence="7 8">
    <name type="scientific">Pisum sativum</name>
    <name type="common">Garden pea</name>
    <name type="synonym">Lathyrus oleraceus</name>
    <dbReference type="NCBI Taxonomy" id="3888"/>
    <lineage>
        <taxon>Eukaryota</taxon>
        <taxon>Viridiplantae</taxon>
        <taxon>Streptophyta</taxon>
        <taxon>Embryophyta</taxon>
        <taxon>Tracheophyta</taxon>
        <taxon>Spermatophyta</taxon>
        <taxon>Magnoliopsida</taxon>
        <taxon>eudicotyledons</taxon>
        <taxon>Gunneridae</taxon>
        <taxon>Pentapetalae</taxon>
        <taxon>rosids</taxon>
        <taxon>fabids</taxon>
        <taxon>Fabales</taxon>
        <taxon>Fabaceae</taxon>
        <taxon>Papilionoideae</taxon>
        <taxon>50 kb inversion clade</taxon>
        <taxon>NPAAA clade</taxon>
        <taxon>Hologalegina</taxon>
        <taxon>IRL clade</taxon>
        <taxon>Fabeae</taxon>
        <taxon>Lathyrus</taxon>
    </lineage>
</organism>
<dbReference type="SUPFAM" id="SSF101941">
    <property type="entry name" value="NAC domain"/>
    <property type="match status" value="1"/>
</dbReference>
<dbReference type="PANTHER" id="PTHR31744:SF171">
    <property type="entry name" value="TRANSCRIPTION FACTOR NAM FAMILY-RELATED"/>
    <property type="match status" value="1"/>
</dbReference>
<dbReference type="OrthoDB" id="1883668at2759"/>
<evidence type="ECO:0000256" key="1">
    <source>
        <dbReference type="ARBA" id="ARBA00004123"/>
    </source>
</evidence>
<dbReference type="Gramene" id="Psat01G0020600-T1">
    <property type="protein sequence ID" value="KAI5440637.1"/>
    <property type="gene ID" value="KIW84_010206"/>
</dbReference>
<name>A0A9D4YKK6_PEA</name>
<dbReference type="Gene3D" id="2.170.150.80">
    <property type="entry name" value="NAC domain"/>
    <property type="match status" value="1"/>
</dbReference>
<evidence type="ECO:0000256" key="3">
    <source>
        <dbReference type="ARBA" id="ARBA00023125"/>
    </source>
</evidence>
<keyword evidence="4" id="KW-0804">Transcription</keyword>
<dbReference type="GO" id="GO:0006355">
    <property type="term" value="P:regulation of DNA-templated transcription"/>
    <property type="evidence" value="ECO:0007669"/>
    <property type="project" value="InterPro"/>
</dbReference>
<comment type="subcellular location">
    <subcellularLocation>
        <location evidence="1">Nucleus</location>
    </subcellularLocation>
</comment>
<keyword evidence="8" id="KW-1185">Reference proteome</keyword>
<protein>
    <recommendedName>
        <fullName evidence="6">NAC domain-containing protein</fullName>
    </recommendedName>
</protein>
<dbReference type="Pfam" id="PF02365">
    <property type="entry name" value="NAM"/>
    <property type="match status" value="1"/>
</dbReference>
<reference evidence="7 8" key="1">
    <citation type="journal article" date="2022" name="Nat. Genet.">
        <title>Improved pea reference genome and pan-genome highlight genomic features and evolutionary characteristics.</title>
        <authorList>
            <person name="Yang T."/>
            <person name="Liu R."/>
            <person name="Luo Y."/>
            <person name="Hu S."/>
            <person name="Wang D."/>
            <person name="Wang C."/>
            <person name="Pandey M.K."/>
            <person name="Ge S."/>
            <person name="Xu Q."/>
            <person name="Li N."/>
            <person name="Li G."/>
            <person name="Huang Y."/>
            <person name="Saxena R.K."/>
            <person name="Ji Y."/>
            <person name="Li M."/>
            <person name="Yan X."/>
            <person name="He Y."/>
            <person name="Liu Y."/>
            <person name="Wang X."/>
            <person name="Xiang C."/>
            <person name="Varshney R.K."/>
            <person name="Ding H."/>
            <person name="Gao S."/>
            <person name="Zong X."/>
        </authorList>
    </citation>
    <scope>NUCLEOTIDE SEQUENCE [LARGE SCALE GENOMIC DNA]</scope>
    <source>
        <strain evidence="7 8">cv. Zhongwan 6</strain>
    </source>
</reference>
<dbReference type="GO" id="GO:0003677">
    <property type="term" value="F:DNA binding"/>
    <property type="evidence" value="ECO:0007669"/>
    <property type="project" value="UniProtKB-KW"/>
</dbReference>
<evidence type="ECO:0000256" key="4">
    <source>
        <dbReference type="ARBA" id="ARBA00023163"/>
    </source>
</evidence>
<evidence type="ECO:0000256" key="5">
    <source>
        <dbReference type="ARBA" id="ARBA00023242"/>
    </source>
</evidence>
<dbReference type="PROSITE" id="PS51005">
    <property type="entry name" value="NAC"/>
    <property type="match status" value="1"/>
</dbReference>
<dbReference type="PANTHER" id="PTHR31744">
    <property type="entry name" value="PROTEIN CUP-SHAPED COTYLEDON 2-RELATED"/>
    <property type="match status" value="1"/>
</dbReference>
<dbReference type="GO" id="GO:0099402">
    <property type="term" value="P:plant organ development"/>
    <property type="evidence" value="ECO:0007669"/>
    <property type="project" value="UniProtKB-ARBA"/>
</dbReference>
<evidence type="ECO:0000313" key="8">
    <source>
        <dbReference type="Proteomes" id="UP001058974"/>
    </source>
</evidence>
<evidence type="ECO:0000256" key="2">
    <source>
        <dbReference type="ARBA" id="ARBA00023015"/>
    </source>
</evidence>
<dbReference type="FunFam" id="2.170.150.80:FF:000007">
    <property type="entry name" value="NAC domain-containing protein 35"/>
    <property type="match status" value="1"/>
</dbReference>
<keyword evidence="5" id="KW-0539">Nucleus</keyword>
<keyword evidence="3" id="KW-0238">DNA-binding</keyword>
<dbReference type="EMBL" id="JAMSHJ010000001">
    <property type="protein sequence ID" value="KAI5440637.1"/>
    <property type="molecule type" value="Genomic_DNA"/>
</dbReference>
<feature type="domain" description="NAC" evidence="6">
    <location>
        <begin position="18"/>
        <end position="182"/>
    </location>
</feature>
<proteinExistence type="predicted"/>
<dbReference type="GO" id="GO:0005634">
    <property type="term" value="C:nucleus"/>
    <property type="evidence" value="ECO:0007669"/>
    <property type="project" value="UniProtKB-SubCell"/>
</dbReference>
<dbReference type="InterPro" id="IPR036093">
    <property type="entry name" value="NAC_dom_sf"/>
</dbReference>
<evidence type="ECO:0000259" key="6">
    <source>
        <dbReference type="PROSITE" id="PS51005"/>
    </source>
</evidence>